<evidence type="ECO:0000313" key="2">
    <source>
        <dbReference type="Proteomes" id="UP000001261"/>
    </source>
</evidence>
<reference evidence="2" key="1">
    <citation type="journal article" date="2009" name="Genome Res.">
        <title>Comparative genomic analyses of the human fungal pathogens Coccidioides and their relatives.</title>
        <authorList>
            <person name="Sharpton T.J."/>
            <person name="Stajich J.E."/>
            <person name="Rounsley S.D."/>
            <person name="Gardner M.J."/>
            <person name="Wortman J.R."/>
            <person name="Jordar V.S."/>
            <person name="Maiti R."/>
            <person name="Kodira C.D."/>
            <person name="Neafsey D.E."/>
            <person name="Zeng Q."/>
            <person name="Hung C.-Y."/>
            <person name="McMahan C."/>
            <person name="Muszewska A."/>
            <person name="Grynberg M."/>
            <person name="Mandel M.A."/>
            <person name="Kellner E.M."/>
            <person name="Barker B.M."/>
            <person name="Galgiani J.N."/>
            <person name="Orbach M.J."/>
            <person name="Kirkland T.N."/>
            <person name="Cole G.T."/>
            <person name="Henn M.R."/>
            <person name="Birren B.W."/>
            <person name="Taylor J.W."/>
        </authorList>
    </citation>
    <scope>NUCLEOTIDE SEQUENCE [LARGE SCALE GENOMIC DNA]</scope>
    <source>
        <strain evidence="2">RS</strain>
    </source>
</reference>
<dbReference type="OrthoDB" id="4175897at2759"/>
<dbReference type="KEGG" id="cim:CIMG_11186"/>
<dbReference type="InterPro" id="IPR023578">
    <property type="entry name" value="Ras_GEF_dom_sf"/>
</dbReference>
<dbReference type="VEuPathDB" id="FungiDB:CIMG_11186"/>
<dbReference type="InParanoid" id="A0A0D8JW50"/>
<dbReference type="GO" id="GO:0007264">
    <property type="term" value="P:small GTPase-mediated signal transduction"/>
    <property type="evidence" value="ECO:0007669"/>
    <property type="project" value="InterPro"/>
</dbReference>
<dbReference type="SUPFAM" id="SSF48366">
    <property type="entry name" value="Ras GEF"/>
    <property type="match status" value="1"/>
</dbReference>
<protein>
    <submittedName>
        <fullName evidence="1">Uncharacterized protein</fullName>
    </submittedName>
</protein>
<dbReference type="OMA" id="GRINCNV"/>
<dbReference type="GeneID" id="24163603"/>
<name>A0A0D8JW50_COCIM</name>
<dbReference type="EMBL" id="GG704916">
    <property type="protein sequence ID" value="KJF61555.1"/>
    <property type="molecule type" value="Genomic_DNA"/>
</dbReference>
<sequence>MGRINCNVSPDWTCAAAIIVDPGGSRSLSQGVGTSGPERDDLAQGVLPAFARTTDITGKIIRDVLKPPPTEEELNFELDFWEDADGEDVRSLLWAADAASRSAFCQVPFAAWALTALDEEVPAVESLHWYLDFIAVKLSNRLRRCPGIEEHLPEVLREASPPGCLVISSAVKRSRGGKASRTNRDFVKQPLQHLFHQPFAGPVADALRILDLRFQRTYHSRVYGEPAEFRTELSLLLGVTASSPQSLAQSITEADLELFRDAFVLEFMDPDREHKRLKELGNAWNQRCKDIDECVTVKPELGGAFLEVARCLHQRRNFHASTAVATGLRSARYDGGPILQDLLRILDDVQANHDELRKGPAVPALFPLLKELEILSQGMRLQKLSCSQFFRLAASCVAELHSFHTFQSTDELESSGICRWIGSILCINSWHW</sequence>
<dbReference type="Proteomes" id="UP000001261">
    <property type="component" value="Unassembled WGS sequence"/>
</dbReference>
<gene>
    <name evidence="1" type="ORF">CIMG_11186</name>
</gene>
<dbReference type="AlphaFoldDB" id="A0A0D8JW50"/>
<dbReference type="RefSeq" id="XP_012213694.1">
    <property type="nucleotide sequence ID" value="XM_012358271.1"/>
</dbReference>
<reference evidence="2" key="2">
    <citation type="journal article" date="2010" name="Genome Res.">
        <title>Population genomic sequencing of Coccidioides fungi reveals recent hybridization and transposon control.</title>
        <authorList>
            <person name="Neafsey D.E."/>
            <person name="Barker B.M."/>
            <person name="Sharpton T.J."/>
            <person name="Stajich J.E."/>
            <person name="Park D.J."/>
            <person name="Whiston E."/>
            <person name="Hung C.-Y."/>
            <person name="McMahan C."/>
            <person name="White J."/>
            <person name="Sykes S."/>
            <person name="Heiman D."/>
            <person name="Young S."/>
            <person name="Zeng Q."/>
            <person name="Abouelleil A."/>
            <person name="Aftuck L."/>
            <person name="Bessette D."/>
            <person name="Brown A."/>
            <person name="FitzGerald M."/>
            <person name="Lui A."/>
            <person name="Macdonald J.P."/>
            <person name="Priest M."/>
            <person name="Orbach M.J."/>
            <person name="Galgiani J.N."/>
            <person name="Kirkland T.N."/>
            <person name="Cole G.T."/>
            <person name="Birren B.W."/>
            <person name="Henn M.R."/>
            <person name="Taylor J.W."/>
            <person name="Rounsley S.D."/>
        </authorList>
    </citation>
    <scope>GENOME REANNOTATION</scope>
    <source>
        <strain evidence="2">RS</strain>
    </source>
</reference>
<dbReference type="InterPro" id="IPR036964">
    <property type="entry name" value="RASGEF_cat_dom_sf"/>
</dbReference>
<dbReference type="Gene3D" id="1.10.840.10">
    <property type="entry name" value="Ras guanine-nucleotide exchange factors catalytic domain"/>
    <property type="match status" value="1"/>
</dbReference>
<organism evidence="1 2">
    <name type="scientific">Coccidioides immitis (strain RS)</name>
    <name type="common">Valley fever fungus</name>
    <dbReference type="NCBI Taxonomy" id="246410"/>
    <lineage>
        <taxon>Eukaryota</taxon>
        <taxon>Fungi</taxon>
        <taxon>Dikarya</taxon>
        <taxon>Ascomycota</taxon>
        <taxon>Pezizomycotina</taxon>
        <taxon>Eurotiomycetes</taxon>
        <taxon>Eurotiomycetidae</taxon>
        <taxon>Onygenales</taxon>
        <taxon>Onygenaceae</taxon>
        <taxon>Coccidioides</taxon>
    </lineage>
</organism>
<proteinExistence type="predicted"/>
<keyword evidence="2" id="KW-1185">Reference proteome</keyword>
<accession>A0A0D8JW50</accession>
<evidence type="ECO:0000313" key="1">
    <source>
        <dbReference type="EMBL" id="KJF61555.1"/>
    </source>
</evidence>
<dbReference type="GO" id="GO:0005085">
    <property type="term" value="F:guanyl-nucleotide exchange factor activity"/>
    <property type="evidence" value="ECO:0007669"/>
    <property type="project" value="InterPro"/>
</dbReference>